<comment type="caution">
    <text evidence="1">The sequence shown here is derived from an EMBL/GenBank/DDBJ whole genome shotgun (WGS) entry which is preliminary data.</text>
</comment>
<reference evidence="1" key="1">
    <citation type="journal article" date="2015" name="Nature">
        <title>Complex archaea that bridge the gap between prokaryotes and eukaryotes.</title>
        <authorList>
            <person name="Spang A."/>
            <person name="Saw J.H."/>
            <person name="Jorgensen S.L."/>
            <person name="Zaremba-Niedzwiedzka K."/>
            <person name="Martijn J."/>
            <person name="Lind A.E."/>
            <person name="van Eijk R."/>
            <person name="Schleper C."/>
            <person name="Guy L."/>
            <person name="Ettema T.J."/>
        </authorList>
    </citation>
    <scope>NUCLEOTIDE SEQUENCE</scope>
</reference>
<dbReference type="EMBL" id="LAZR01056081">
    <property type="protein sequence ID" value="KKK74953.1"/>
    <property type="molecule type" value="Genomic_DNA"/>
</dbReference>
<name>A0A0F8Y119_9ZZZZ</name>
<gene>
    <name evidence="1" type="ORF">LCGC14_2878630</name>
</gene>
<feature type="non-terminal residue" evidence="1">
    <location>
        <position position="1"/>
    </location>
</feature>
<evidence type="ECO:0000313" key="1">
    <source>
        <dbReference type="EMBL" id="KKK74953.1"/>
    </source>
</evidence>
<dbReference type="AlphaFoldDB" id="A0A0F8Y119"/>
<sequence length="135" mass="15572">HGRKQINSIADDPIRVEANMQLILKRHLKDLHGDCVLMCKGHTHKIIICPPRSLLYLYTGAKGITQGYTTTEHLAQYIPPESRYYLNTGSFIRLYREDELWTYQETMEFKPVELGFPVVRVRNGVIEGVDKVIVT</sequence>
<accession>A0A0F8Y119</accession>
<proteinExistence type="predicted"/>
<protein>
    <submittedName>
        <fullName evidence="1">Uncharacterized protein</fullName>
    </submittedName>
</protein>
<organism evidence="1">
    <name type="scientific">marine sediment metagenome</name>
    <dbReference type="NCBI Taxonomy" id="412755"/>
    <lineage>
        <taxon>unclassified sequences</taxon>
        <taxon>metagenomes</taxon>
        <taxon>ecological metagenomes</taxon>
    </lineage>
</organism>